<protein>
    <recommendedName>
        <fullName evidence="9">Periplasmic chaperone PpiD</fullName>
    </recommendedName>
    <alternativeName>
        <fullName evidence="10">Periplasmic folding chaperone</fullName>
    </alternativeName>
</protein>
<dbReference type="Gene3D" id="3.10.50.40">
    <property type="match status" value="1"/>
</dbReference>
<accession>A0A381U1T1</accession>
<evidence type="ECO:0000313" key="13">
    <source>
        <dbReference type="EMBL" id="SVA22175.1"/>
    </source>
</evidence>
<evidence type="ECO:0000256" key="7">
    <source>
        <dbReference type="ARBA" id="ARBA00023186"/>
    </source>
</evidence>
<proteinExistence type="inferred from homology"/>
<dbReference type="GO" id="GO:0003755">
    <property type="term" value="F:peptidyl-prolyl cis-trans isomerase activity"/>
    <property type="evidence" value="ECO:0007669"/>
    <property type="project" value="InterPro"/>
</dbReference>
<dbReference type="SUPFAM" id="SSF54534">
    <property type="entry name" value="FKBP-like"/>
    <property type="match status" value="1"/>
</dbReference>
<evidence type="ECO:0000259" key="12">
    <source>
        <dbReference type="PROSITE" id="PS50198"/>
    </source>
</evidence>
<dbReference type="InterPro" id="IPR027304">
    <property type="entry name" value="Trigger_fact/SurA_dom_sf"/>
</dbReference>
<dbReference type="Gene3D" id="1.10.4030.10">
    <property type="entry name" value="Porin chaperone SurA, peptide-binding domain"/>
    <property type="match status" value="1"/>
</dbReference>
<evidence type="ECO:0000256" key="10">
    <source>
        <dbReference type="ARBA" id="ARBA00042775"/>
    </source>
</evidence>
<dbReference type="GO" id="GO:0005886">
    <property type="term" value="C:plasma membrane"/>
    <property type="evidence" value="ECO:0007669"/>
    <property type="project" value="UniProtKB-SubCell"/>
</dbReference>
<dbReference type="Pfam" id="PF13616">
    <property type="entry name" value="Rotamase_3"/>
    <property type="match status" value="1"/>
</dbReference>
<dbReference type="PROSITE" id="PS50198">
    <property type="entry name" value="PPIC_PPIASE_2"/>
    <property type="match status" value="1"/>
</dbReference>
<keyword evidence="4 11" id="KW-0812">Transmembrane</keyword>
<evidence type="ECO:0000256" key="6">
    <source>
        <dbReference type="ARBA" id="ARBA00023136"/>
    </source>
</evidence>
<name>A0A381U1T1_9ZZZZ</name>
<dbReference type="AlphaFoldDB" id="A0A381U1T1"/>
<keyword evidence="6 11" id="KW-0472">Membrane</keyword>
<gene>
    <name evidence="13" type="ORF">METZ01_LOCUS75029</name>
</gene>
<comment type="similarity">
    <text evidence="8">Belongs to the PpiD chaperone family.</text>
</comment>
<evidence type="ECO:0000256" key="8">
    <source>
        <dbReference type="ARBA" id="ARBA00038408"/>
    </source>
</evidence>
<evidence type="ECO:0000256" key="3">
    <source>
        <dbReference type="ARBA" id="ARBA00022519"/>
    </source>
</evidence>
<keyword evidence="7" id="KW-0143">Chaperone</keyword>
<dbReference type="InterPro" id="IPR052029">
    <property type="entry name" value="PpiD_chaperone"/>
</dbReference>
<reference evidence="13" key="1">
    <citation type="submission" date="2018-05" db="EMBL/GenBank/DDBJ databases">
        <authorList>
            <person name="Lanie J.A."/>
            <person name="Ng W.-L."/>
            <person name="Kazmierczak K.M."/>
            <person name="Andrzejewski T.M."/>
            <person name="Davidsen T.M."/>
            <person name="Wayne K.J."/>
            <person name="Tettelin H."/>
            <person name="Glass J.I."/>
            <person name="Rusch D."/>
            <person name="Podicherti R."/>
            <person name="Tsui H.-C.T."/>
            <person name="Winkler M.E."/>
        </authorList>
    </citation>
    <scope>NUCLEOTIDE SEQUENCE</scope>
</reference>
<dbReference type="Pfam" id="PF13624">
    <property type="entry name" value="SurA_N_3"/>
    <property type="match status" value="1"/>
</dbReference>
<evidence type="ECO:0000256" key="4">
    <source>
        <dbReference type="ARBA" id="ARBA00022692"/>
    </source>
</evidence>
<dbReference type="PANTHER" id="PTHR47529:SF1">
    <property type="entry name" value="PERIPLASMIC CHAPERONE PPID"/>
    <property type="match status" value="1"/>
</dbReference>
<feature type="transmembrane region" description="Helical" evidence="11">
    <location>
        <begin position="12"/>
        <end position="30"/>
    </location>
</feature>
<feature type="domain" description="PpiC" evidence="12">
    <location>
        <begin position="261"/>
        <end position="357"/>
    </location>
</feature>
<evidence type="ECO:0000256" key="9">
    <source>
        <dbReference type="ARBA" id="ARBA00040743"/>
    </source>
</evidence>
<dbReference type="InterPro" id="IPR046357">
    <property type="entry name" value="PPIase_dom_sf"/>
</dbReference>
<dbReference type="SUPFAM" id="SSF109998">
    <property type="entry name" value="Triger factor/SurA peptide-binding domain-like"/>
    <property type="match status" value="1"/>
</dbReference>
<sequence>MLQGFREGAGRWIAIAVLGLIAISFIFWGIDFTTLGTTFAAKVNGREISLIDFEREVQNQQNQYQELYRTELTDELRRELRRDVLERLIRQQALLDRIRTSGYQISDDRLTAFIRTIPVFQVGGEFSIDLYRSQLLNQGLSPDGFESLQREQLELLELQQGILNSSFYMPNEFRRYLEVFNQRREIAYALFEVDTLSEGVLVGEADIEAHYALNEDLYLSEESVDLQYIEVLGSAIAEGVEYSTEILEAYYEEEKYRFQTEEQRKARHILFANGDDAELEIRAQAALVRIEAGEDFLELADEFSDDVGTNNQGGDLGWLGEGALEGPFEDTLFAMEVGDIQGPIKTDFGYHIIRLDDIVLGNVQPFEAAKEELAVDYQNREAEELFYGLATELADLSFAAFDELETVSTQMDLPLKEISNFKRSENASVFPFNEAVLQAAFSREVLEFGENSVLVELDDNHVLILRVNAHYPSAQQPYEEVRAEIAEELARIQAEAEAFERVTSLTILLREGGEGQAFTEEQNGSWREAVWVERTTTEIPTEILAASFRLEKPRGARIFEHVAMANGDQALLVLSAVEVGQPESVPREQRDQRLAQVAQQTGMYEFSGYAGELRETATVRIPEEIFDPAFYSPLGGF</sequence>
<dbReference type="EMBL" id="UINC01005574">
    <property type="protein sequence ID" value="SVA22175.1"/>
    <property type="molecule type" value="Genomic_DNA"/>
</dbReference>
<dbReference type="InterPro" id="IPR000297">
    <property type="entry name" value="PPIase_PpiC"/>
</dbReference>
<keyword evidence="5 11" id="KW-1133">Transmembrane helix</keyword>
<organism evidence="13">
    <name type="scientific">marine metagenome</name>
    <dbReference type="NCBI Taxonomy" id="408172"/>
    <lineage>
        <taxon>unclassified sequences</taxon>
        <taxon>metagenomes</taxon>
        <taxon>ecological metagenomes</taxon>
    </lineage>
</organism>
<evidence type="ECO:0000256" key="2">
    <source>
        <dbReference type="ARBA" id="ARBA00022475"/>
    </source>
</evidence>
<comment type="subcellular location">
    <subcellularLocation>
        <location evidence="1">Cell inner membrane</location>
        <topology evidence="1">Single-pass type II membrane protein</topology>
        <orientation evidence="1">Periplasmic side</orientation>
    </subcellularLocation>
</comment>
<keyword evidence="2" id="KW-1003">Cell membrane</keyword>
<dbReference type="PANTHER" id="PTHR47529">
    <property type="entry name" value="PEPTIDYL-PROLYL CIS-TRANS ISOMERASE D"/>
    <property type="match status" value="1"/>
</dbReference>
<evidence type="ECO:0000256" key="11">
    <source>
        <dbReference type="SAM" id="Phobius"/>
    </source>
</evidence>
<evidence type="ECO:0000256" key="1">
    <source>
        <dbReference type="ARBA" id="ARBA00004382"/>
    </source>
</evidence>
<keyword evidence="3" id="KW-0997">Cell inner membrane</keyword>
<evidence type="ECO:0000256" key="5">
    <source>
        <dbReference type="ARBA" id="ARBA00022989"/>
    </source>
</evidence>